<dbReference type="EMBL" id="LFVU01000028">
    <property type="protein sequence ID" value="KMT20994.1"/>
    <property type="molecule type" value="Genomic_DNA"/>
</dbReference>
<dbReference type="SUPFAM" id="SSF103190">
    <property type="entry name" value="Sensory domain-like"/>
    <property type="match status" value="1"/>
</dbReference>
<dbReference type="PROSITE" id="PS50885">
    <property type="entry name" value="HAMP"/>
    <property type="match status" value="1"/>
</dbReference>
<evidence type="ECO:0000256" key="2">
    <source>
        <dbReference type="ARBA" id="ARBA00029447"/>
    </source>
</evidence>
<comment type="similarity">
    <text evidence="2">Belongs to the methyl-accepting chemotaxis (MCP) protein family.</text>
</comment>
<reference evidence="7 8" key="1">
    <citation type="submission" date="2015-06" db="EMBL/GenBank/DDBJ databases">
        <title>Draft genome sequence of the purine-degrading Clostridium cylindrosporum HC-1 (DSM 605).</title>
        <authorList>
            <person name="Poehlein A."/>
            <person name="Schiel-Bengelsdorf B."/>
            <person name="Bengelsdorf F."/>
            <person name="Daniel R."/>
            <person name="Duerre P."/>
        </authorList>
    </citation>
    <scope>NUCLEOTIDE SEQUENCE [LARGE SCALE GENOMIC DNA]</scope>
    <source>
        <strain evidence="7 8">DSM 605</strain>
    </source>
</reference>
<sequence length="516" mass="58193">MYINSFVLVIFILLLLILIFVPIIIFSIISKDLKSISNKILKMSQGDLTQKIHVSDKSIFKGLSKNINLLILKIRELINESTNMTDKLIDYCKNLEEDAIKVKISSTENSRVVDVVAAKTSEQLEDTSVVESLIKEIAIDHENVLNNAQEIKSLSSSMMNLVQNGNEFYSQLTSKLTESSDSNLRLADKITSLNERAYKIQEIADAVSDISKNTNLLSLNASIEAARSREGGNGFTVVANEIRKLANISSEQALEIQNIINEIKNEILDISNWMNSEVEIINKNIEFSNVIKDSLSNISDQSENTLESVKNINEIISSQDYKINKIENLIKETCLLSEHTVNESKQLKIESKLQVDAMKSTLSSIKNLTEMNKGLRESVASFAKNYEITSDTKSYIENGIRTLRELAKNPILSLMDYHKCTKTLNESIKNHPEFDLFAIMQKDGLRKAITLDYTENQVYVNFAHRQYFKESISGREYQSQPYISDDTYNYCIALTVPVRDQKGAIVGILIGDLILG</sequence>
<dbReference type="Proteomes" id="UP000036756">
    <property type="component" value="Unassembled WGS sequence"/>
</dbReference>
<keyword evidence="4" id="KW-0472">Membrane</keyword>
<dbReference type="Pfam" id="PF00015">
    <property type="entry name" value="MCPsignal"/>
    <property type="match status" value="1"/>
</dbReference>
<keyword evidence="4" id="KW-0812">Transmembrane</keyword>
<dbReference type="RefSeq" id="WP_048571389.1">
    <property type="nucleotide sequence ID" value="NZ_LFVU01000028.1"/>
</dbReference>
<dbReference type="InterPro" id="IPR003660">
    <property type="entry name" value="HAMP_dom"/>
</dbReference>
<organism evidence="7 8">
    <name type="scientific">Clostridium cylindrosporum DSM 605</name>
    <dbReference type="NCBI Taxonomy" id="1121307"/>
    <lineage>
        <taxon>Bacteria</taxon>
        <taxon>Bacillati</taxon>
        <taxon>Bacillota</taxon>
        <taxon>Clostridia</taxon>
        <taxon>Eubacteriales</taxon>
        <taxon>Clostridiaceae</taxon>
        <taxon>Clostridium</taxon>
    </lineage>
</organism>
<evidence type="ECO:0000313" key="7">
    <source>
        <dbReference type="EMBL" id="KMT20994.1"/>
    </source>
</evidence>
<dbReference type="SUPFAM" id="SSF58104">
    <property type="entry name" value="Methyl-accepting chemotaxis protein (MCP) signaling domain"/>
    <property type="match status" value="1"/>
</dbReference>
<keyword evidence="8" id="KW-1185">Reference proteome</keyword>
<name>A0A0J8D9J4_CLOCY</name>
<evidence type="ECO:0000256" key="3">
    <source>
        <dbReference type="PROSITE-ProRule" id="PRU00284"/>
    </source>
</evidence>
<dbReference type="GO" id="GO:0016020">
    <property type="term" value="C:membrane"/>
    <property type="evidence" value="ECO:0007669"/>
    <property type="project" value="InterPro"/>
</dbReference>
<protein>
    <submittedName>
        <fullName evidence="7">Methyl-accepting chemotaxis protein</fullName>
    </submittedName>
</protein>
<feature type="domain" description="HAMP" evidence="6">
    <location>
        <begin position="27"/>
        <end position="79"/>
    </location>
</feature>
<proteinExistence type="inferred from homology"/>
<evidence type="ECO:0000313" key="8">
    <source>
        <dbReference type="Proteomes" id="UP000036756"/>
    </source>
</evidence>
<feature type="transmembrane region" description="Helical" evidence="4">
    <location>
        <begin position="6"/>
        <end position="29"/>
    </location>
</feature>
<dbReference type="PANTHER" id="PTHR32089">
    <property type="entry name" value="METHYL-ACCEPTING CHEMOTAXIS PROTEIN MCPB"/>
    <property type="match status" value="1"/>
</dbReference>
<dbReference type="Gene3D" id="1.10.287.950">
    <property type="entry name" value="Methyl-accepting chemotaxis protein"/>
    <property type="match status" value="1"/>
</dbReference>
<dbReference type="Gene3D" id="3.30.450.20">
    <property type="entry name" value="PAS domain"/>
    <property type="match status" value="1"/>
</dbReference>
<keyword evidence="4" id="KW-1133">Transmembrane helix</keyword>
<evidence type="ECO:0000259" key="6">
    <source>
        <dbReference type="PROSITE" id="PS50885"/>
    </source>
</evidence>
<dbReference type="SMART" id="SM00283">
    <property type="entry name" value="MA"/>
    <property type="match status" value="1"/>
</dbReference>
<accession>A0A0J8D9J4</accession>
<dbReference type="STRING" id="1121307.CLCY_1c02280"/>
<dbReference type="InterPro" id="IPR029151">
    <property type="entry name" value="Sensor-like_sf"/>
</dbReference>
<dbReference type="OrthoDB" id="9816519at2"/>
<gene>
    <name evidence="7" type="ORF">CLCY_1c02280</name>
</gene>
<dbReference type="InterPro" id="IPR004089">
    <property type="entry name" value="MCPsignal_dom"/>
</dbReference>
<dbReference type="PATRIC" id="fig|1121307.3.peg.591"/>
<dbReference type="CDD" id="cd12914">
    <property type="entry name" value="PDC1_DGC_like"/>
    <property type="match status" value="1"/>
</dbReference>
<comment type="caution">
    <text evidence="7">The sequence shown here is derived from an EMBL/GenBank/DDBJ whole genome shotgun (WGS) entry which is preliminary data.</text>
</comment>
<keyword evidence="1 3" id="KW-0807">Transducer</keyword>
<evidence type="ECO:0000256" key="4">
    <source>
        <dbReference type="SAM" id="Phobius"/>
    </source>
</evidence>
<dbReference type="PANTHER" id="PTHR32089:SF112">
    <property type="entry name" value="LYSOZYME-LIKE PROTEIN-RELATED"/>
    <property type="match status" value="1"/>
</dbReference>
<dbReference type="AlphaFoldDB" id="A0A0J8D9J4"/>
<evidence type="ECO:0000256" key="1">
    <source>
        <dbReference type="ARBA" id="ARBA00023224"/>
    </source>
</evidence>
<evidence type="ECO:0000259" key="5">
    <source>
        <dbReference type="PROSITE" id="PS50111"/>
    </source>
</evidence>
<dbReference type="PROSITE" id="PS50111">
    <property type="entry name" value="CHEMOTAXIS_TRANSDUC_2"/>
    <property type="match status" value="1"/>
</dbReference>
<dbReference type="GO" id="GO:0007165">
    <property type="term" value="P:signal transduction"/>
    <property type="evidence" value="ECO:0007669"/>
    <property type="project" value="UniProtKB-KW"/>
</dbReference>
<feature type="domain" description="Methyl-accepting transducer" evidence="5">
    <location>
        <begin position="98"/>
        <end position="348"/>
    </location>
</feature>